<sequence>MVKWFAGALSLFLAIFAACGCSQQDDVEKFHIEGVVTYQGQSVPVGSIVFQPDPSQGNSGPYGVAQIKDGKFSTKLQGQASVGGPHLVIIEAFDGKEVNPDYAPYGASIGLTYQERFDLPKQDSTLDIELTDRKKR</sequence>
<dbReference type="PROSITE" id="PS51257">
    <property type="entry name" value="PROKAR_LIPOPROTEIN"/>
    <property type="match status" value="1"/>
</dbReference>
<feature type="signal peptide" evidence="1">
    <location>
        <begin position="1"/>
        <end position="24"/>
    </location>
</feature>
<keyword evidence="1" id="KW-0732">Signal</keyword>
<evidence type="ECO:0000313" key="2">
    <source>
        <dbReference type="EMBL" id="MBA2114130.1"/>
    </source>
</evidence>
<organism evidence="2 3">
    <name type="scientific">Bremerella alba</name>
    <dbReference type="NCBI Taxonomy" id="980252"/>
    <lineage>
        <taxon>Bacteria</taxon>
        <taxon>Pseudomonadati</taxon>
        <taxon>Planctomycetota</taxon>
        <taxon>Planctomycetia</taxon>
        <taxon>Pirellulales</taxon>
        <taxon>Pirellulaceae</taxon>
        <taxon>Bremerella</taxon>
    </lineage>
</organism>
<keyword evidence="3" id="KW-1185">Reference proteome</keyword>
<feature type="chain" id="PRO_5030600168" description="Lipoprotein" evidence="1">
    <location>
        <begin position="25"/>
        <end position="136"/>
    </location>
</feature>
<dbReference type="EMBL" id="JABRWO010000003">
    <property type="protein sequence ID" value="MBA2114130.1"/>
    <property type="molecule type" value="Genomic_DNA"/>
</dbReference>
<dbReference type="AlphaFoldDB" id="A0A7V8V381"/>
<dbReference type="Proteomes" id="UP000551616">
    <property type="component" value="Unassembled WGS sequence"/>
</dbReference>
<evidence type="ECO:0000256" key="1">
    <source>
        <dbReference type="SAM" id="SignalP"/>
    </source>
</evidence>
<reference evidence="2 3" key="1">
    <citation type="submission" date="2020-05" db="EMBL/GenBank/DDBJ databases">
        <title>Bremerella alba sp. nov., a novel planctomycete isolated from the surface of the macroalga Fucus spiralis.</title>
        <authorList>
            <person name="Godinho O."/>
            <person name="Botelho R."/>
            <person name="Albuquerque L."/>
            <person name="Wiegand S."/>
            <person name="Da Costa M.S."/>
            <person name="Lobo-Da-Cunha A."/>
            <person name="Jogler C."/>
            <person name="Lage O.M."/>
        </authorList>
    </citation>
    <scope>NUCLEOTIDE SEQUENCE [LARGE SCALE GENOMIC DNA]</scope>
    <source>
        <strain evidence="2 3">FF15</strain>
    </source>
</reference>
<accession>A0A7V8V381</accession>
<name>A0A7V8V381_9BACT</name>
<evidence type="ECO:0008006" key="4">
    <source>
        <dbReference type="Google" id="ProtNLM"/>
    </source>
</evidence>
<proteinExistence type="predicted"/>
<comment type="caution">
    <text evidence="2">The sequence shown here is derived from an EMBL/GenBank/DDBJ whole genome shotgun (WGS) entry which is preliminary data.</text>
</comment>
<evidence type="ECO:0000313" key="3">
    <source>
        <dbReference type="Proteomes" id="UP000551616"/>
    </source>
</evidence>
<gene>
    <name evidence="2" type="ORF">HOV93_12860</name>
</gene>
<protein>
    <recommendedName>
        <fullName evidence="4">Lipoprotein</fullName>
    </recommendedName>
</protein>